<feature type="region of interest" description="Disordered" evidence="1">
    <location>
        <begin position="20"/>
        <end position="41"/>
    </location>
</feature>
<name>A0A6J4TQE6_9ACTN</name>
<gene>
    <name evidence="2" type="ORF">AVDCRST_MAG85-3428</name>
</gene>
<evidence type="ECO:0000256" key="1">
    <source>
        <dbReference type="SAM" id="MobiDB-lite"/>
    </source>
</evidence>
<evidence type="ECO:0000313" key="2">
    <source>
        <dbReference type="EMBL" id="CAA9528152.1"/>
    </source>
</evidence>
<sequence>MVPVPKLKVPDVAMVSKKIPAVPAEDETESKPPLRVPPLPK</sequence>
<organism evidence="2">
    <name type="scientific">uncultured Solirubrobacteraceae bacterium</name>
    <dbReference type="NCBI Taxonomy" id="1162706"/>
    <lineage>
        <taxon>Bacteria</taxon>
        <taxon>Bacillati</taxon>
        <taxon>Actinomycetota</taxon>
        <taxon>Thermoleophilia</taxon>
        <taxon>Solirubrobacterales</taxon>
        <taxon>Solirubrobacteraceae</taxon>
        <taxon>environmental samples</taxon>
    </lineage>
</organism>
<dbReference type="AlphaFoldDB" id="A0A6J4TQE6"/>
<protein>
    <submittedName>
        <fullName evidence="2">Uncharacterized protein</fullName>
    </submittedName>
</protein>
<accession>A0A6J4TQE6</accession>
<reference evidence="2" key="1">
    <citation type="submission" date="2020-02" db="EMBL/GenBank/DDBJ databases">
        <authorList>
            <person name="Meier V. D."/>
        </authorList>
    </citation>
    <scope>NUCLEOTIDE SEQUENCE</scope>
    <source>
        <strain evidence="2">AVDCRST_MAG85</strain>
    </source>
</reference>
<dbReference type="EMBL" id="CADCVT010000375">
    <property type="protein sequence ID" value="CAA9528152.1"/>
    <property type="molecule type" value="Genomic_DNA"/>
</dbReference>
<proteinExistence type="predicted"/>